<feature type="compositionally biased region" description="Low complexity" evidence="2">
    <location>
        <begin position="54"/>
        <end position="86"/>
    </location>
</feature>
<dbReference type="PANTHER" id="PTHR37028:SF4">
    <property type="entry name" value="ALMS MOTIF DOMAIN-CONTAINING PROTEIN"/>
    <property type="match status" value="1"/>
</dbReference>
<feature type="compositionally biased region" description="Polar residues" evidence="2">
    <location>
        <begin position="1"/>
        <end position="12"/>
    </location>
</feature>
<feature type="compositionally biased region" description="Basic and acidic residues" evidence="2">
    <location>
        <begin position="313"/>
        <end position="322"/>
    </location>
</feature>
<feature type="compositionally biased region" description="Polar residues" evidence="2">
    <location>
        <begin position="94"/>
        <end position="109"/>
    </location>
</feature>
<gene>
    <name evidence="3" type="ORF">FCC1311_078662</name>
</gene>
<accession>A0A2R5GTC5</accession>
<feature type="compositionally biased region" description="Basic and acidic residues" evidence="2">
    <location>
        <begin position="25"/>
        <end position="36"/>
    </location>
</feature>
<protein>
    <submittedName>
        <fullName evidence="3">Uncharacterized protein</fullName>
    </submittedName>
</protein>
<feature type="region of interest" description="Disordered" evidence="2">
    <location>
        <begin position="369"/>
        <end position="409"/>
    </location>
</feature>
<feature type="region of interest" description="Disordered" evidence="2">
    <location>
        <begin position="481"/>
        <end position="561"/>
    </location>
</feature>
<organism evidence="3 4">
    <name type="scientific">Hondaea fermentalgiana</name>
    <dbReference type="NCBI Taxonomy" id="2315210"/>
    <lineage>
        <taxon>Eukaryota</taxon>
        <taxon>Sar</taxon>
        <taxon>Stramenopiles</taxon>
        <taxon>Bigyra</taxon>
        <taxon>Labyrinthulomycetes</taxon>
        <taxon>Thraustochytrida</taxon>
        <taxon>Thraustochytriidae</taxon>
        <taxon>Hondaea</taxon>
    </lineage>
</organism>
<feature type="compositionally biased region" description="Basic and acidic residues" evidence="2">
    <location>
        <begin position="123"/>
        <end position="134"/>
    </location>
</feature>
<feature type="compositionally biased region" description="Low complexity" evidence="2">
    <location>
        <begin position="735"/>
        <end position="747"/>
    </location>
</feature>
<comment type="caution">
    <text evidence="3">The sequence shown here is derived from an EMBL/GenBank/DDBJ whole genome shotgun (WGS) entry which is preliminary data.</text>
</comment>
<reference evidence="3 4" key="1">
    <citation type="submission" date="2017-12" db="EMBL/GenBank/DDBJ databases">
        <title>Sequencing, de novo assembly and annotation of complete genome of a new Thraustochytrid species, strain FCC1311.</title>
        <authorList>
            <person name="Sedici K."/>
            <person name="Godart F."/>
            <person name="Aiese Cigliano R."/>
            <person name="Sanseverino W."/>
            <person name="Barakat M."/>
            <person name="Ortet P."/>
            <person name="Marechal E."/>
            <person name="Cagnac O."/>
            <person name="Amato A."/>
        </authorList>
    </citation>
    <scope>NUCLEOTIDE SEQUENCE [LARGE SCALE GENOMIC DNA]</scope>
</reference>
<feature type="compositionally biased region" description="Basic and acidic residues" evidence="2">
    <location>
        <begin position="229"/>
        <end position="252"/>
    </location>
</feature>
<feature type="coiled-coil region" evidence="1">
    <location>
        <begin position="326"/>
        <end position="353"/>
    </location>
</feature>
<feature type="region of interest" description="Disordered" evidence="2">
    <location>
        <begin position="1"/>
        <end position="185"/>
    </location>
</feature>
<feature type="compositionally biased region" description="Basic and acidic residues" evidence="2">
    <location>
        <begin position="519"/>
        <end position="529"/>
    </location>
</feature>
<dbReference type="PANTHER" id="PTHR37028">
    <property type="entry name" value="UNNAMED PRODUCT-RELATED"/>
    <property type="match status" value="1"/>
</dbReference>
<evidence type="ECO:0000256" key="2">
    <source>
        <dbReference type="SAM" id="MobiDB-lite"/>
    </source>
</evidence>
<feature type="region of interest" description="Disordered" evidence="2">
    <location>
        <begin position="735"/>
        <end position="754"/>
    </location>
</feature>
<feature type="compositionally biased region" description="Polar residues" evidence="2">
    <location>
        <begin position="42"/>
        <end position="53"/>
    </location>
</feature>
<dbReference type="InParanoid" id="A0A2R5GTC5"/>
<proteinExistence type="predicted"/>
<feature type="region of interest" description="Disordered" evidence="2">
    <location>
        <begin position="202"/>
        <end position="322"/>
    </location>
</feature>
<dbReference type="Proteomes" id="UP000241890">
    <property type="component" value="Unassembled WGS sequence"/>
</dbReference>
<dbReference type="EMBL" id="BEYU01000102">
    <property type="protein sequence ID" value="GBG31641.1"/>
    <property type="molecule type" value="Genomic_DNA"/>
</dbReference>
<sequence length="754" mass="83780">MASAEALSSSETGPFMTGSEMSGEGEGKSKPERIQELVRQMKSGNITKSELFTQLSLLQRSSARSRTPRAGASSSSSSSSASSFGEDASEADSVSETPNTFATEGSSGASKLLGFGARGAGGIRDDTHLVLERMRRQHDRHQGRSNGEPRSAREEGRVPRPASAPRGGRRPDLTQRGGTSFWYESRKRRMQQDLLEKQLEECTFQPKIRDLPAEYGTGRHPRTGTSFTDRVEMWNRRKAEETERKQREKQEAELAGCTFQPRINRKNGRRPGTPGRRSDGGSSFAGSPATRYGGAFGHDDSDAVSETASETSAARRDRDPYERLYRQNHAEKLAELQAKARAEEEARLQKECTFKPQLSATAHVAGRSRYMAGTASRPGSARAGSRGLDTMSEGGSSAASSRARRKMGWDDNCTFTPQTNPVHPKMEAAQVYLSNDIFTRLSQPREALYQAQDGEELEYEDMGISSSGARVMDMETFMASLGTGSKASPAGRRPSSASGVRPQAEQQRPSTAEGGQPLSKEERAQRRQSFESFLARQRQTETRKQQKIAQVAQRTNPSHKPKLCAKSVEMANRRAKGTFLQRVAKGAIRREHEAVRRKSNSLDPECTFQPKITKVAQSRPARSTLEMSRGDSLRKETNARLMKLRAEQEELQELTFAPEMQARARAGVESRLRILSEPDTYIRRLQHKDTLHSHKQTKAAQEQEMKELEECTFRPQIHDSPAYVKRIVRSLALAKPARDAQAAAAQQNSRPDWR</sequence>
<feature type="compositionally biased region" description="Low complexity" evidence="2">
    <location>
        <begin position="487"/>
        <end position="499"/>
    </location>
</feature>
<dbReference type="OrthoDB" id="70300at2759"/>
<keyword evidence="1" id="KW-0175">Coiled coil</keyword>
<dbReference type="AlphaFoldDB" id="A0A2R5GTC5"/>
<evidence type="ECO:0000313" key="3">
    <source>
        <dbReference type="EMBL" id="GBG31641.1"/>
    </source>
</evidence>
<evidence type="ECO:0000313" key="4">
    <source>
        <dbReference type="Proteomes" id="UP000241890"/>
    </source>
</evidence>
<keyword evidence="4" id="KW-1185">Reference proteome</keyword>
<evidence type="ECO:0000256" key="1">
    <source>
        <dbReference type="SAM" id="Coils"/>
    </source>
</evidence>
<name>A0A2R5GTC5_9STRA</name>